<protein>
    <submittedName>
        <fullName evidence="2">Uncharacterized protein</fullName>
    </submittedName>
</protein>
<evidence type="ECO:0000313" key="2">
    <source>
        <dbReference type="EMBL" id="MFD1671487.1"/>
    </source>
</evidence>
<keyword evidence="1" id="KW-0175">Coiled coil</keyword>
<dbReference type="RefSeq" id="WP_125715698.1">
    <property type="nucleotide sequence ID" value="NZ_JBHTOP010000011.1"/>
</dbReference>
<name>A0ABW4J532_9LACO</name>
<evidence type="ECO:0000313" key="3">
    <source>
        <dbReference type="Proteomes" id="UP001597267"/>
    </source>
</evidence>
<reference evidence="3" key="1">
    <citation type="journal article" date="2019" name="Int. J. Syst. Evol. Microbiol.">
        <title>The Global Catalogue of Microorganisms (GCM) 10K type strain sequencing project: providing services to taxonomists for standard genome sequencing and annotation.</title>
        <authorList>
            <consortium name="The Broad Institute Genomics Platform"/>
            <consortium name="The Broad Institute Genome Sequencing Center for Infectious Disease"/>
            <person name="Wu L."/>
            <person name="Ma J."/>
        </authorList>
    </citation>
    <scope>NUCLEOTIDE SEQUENCE [LARGE SCALE GENOMIC DNA]</scope>
    <source>
        <strain evidence="3">CCM 8896</strain>
    </source>
</reference>
<gene>
    <name evidence="2" type="ORF">ACFQ5M_05210</name>
</gene>
<organism evidence="2 3">
    <name type="scientific">Agrilactobacillus yilanensis</name>
    <dbReference type="NCBI Taxonomy" id="2485997"/>
    <lineage>
        <taxon>Bacteria</taxon>
        <taxon>Bacillati</taxon>
        <taxon>Bacillota</taxon>
        <taxon>Bacilli</taxon>
        <taxon>Lactobacillales</taxon>
        <taxon>Lactobacillaceae</taxon>
        <taxon>Agrilactobacillus</taxon>
    </lineage>
</organism>
<keyword evidence="3" id="KW-1185">Reference proteome</keyword>
<dbReference type="EMBL" id="JBHTOP010000011">
    <property type="protein sequence ID" value="MFD1671487.1"/>
    <property type="molecule type" value="Genomic_DNA"/>
</dbReference>
<proteinExistence type="predicted"/>
<accession>A0ABW4J532</accession>
<evidence type="ECO:0000256" key="1">
    <source>
        <dbReference type="SAM" id="Coils"/>
    </source>
</evidence>
<dbReference type="SUPFAM" id="SSF58100">
    <property type="entry name" value="Bacterial hemolysins"/>
    <property type="match status" value="1"/>
</dbReference>
<dbReference type="Proteomes" id="UP001597267">
    <property type="component" value="Unassembled WGS sequence"/>
</dbReference>
<sequence>MRHTRKRWVSLIIGPLSLLLVIGLFGVTTPVRADDQVTTAQNALQENQNQTTTLQAQIQAQEDKITEINNQIGNKTLALEKMKNKFKLVRQK</sequence>
<comment type="caution">
    <text evidence="2">The sequence shown here is derived from an EMBL/GenBank/DDBJ whole genome shotgun (WGS) entry which is preliminary data.</text>
</comment>
<feature type="coiled-coil region" evidence="1">
    <location>
        <begin position="44"/>
        <end position="85"/>
    </location>
</feature>